<name>A0ABT5DVU4_9BACT</name>
<comment type="caution">
    <text evidence="2">The sequence shown here is derived from an EMBL/GenBank/DDBJ whole genome shotgun (WGS) entry which is preliminary data.</text>
</comment>
<dbReference type="InterPro" id="IPR025485">
    <property type="entry name" value="DUF4377"/>
</dbReference>
<protein>
    <submittedName>
        <fullName evidence="2">DUF4377 domain-containing protein</fullName>
    </submittedName>
</protein>
<feature type="domain" description="DUF4377" evidence="1">
    <location>
        <begin position="43"/>
        <end position="114"/>
    </location>
</feature>
<accession>A0ABT5DVU4</accession>
<evidence type="ECO:0000259" key="1">
    <source>
        <dbReference type="Pfam" id="PF14302"/>
    </source>
</evidence>
<dbReference type="Proteomes" id="UP001221686">
    <property type="component" value="Unassembled WGS sequence"/>
</dbReference>
<keyword evidence="3" id="KW-1185">Reference proteome</keyword>
<dbReference type="Pfam" id="PF14302">
    <property type="entry name" value="DUF4377"/>
    <property type="match status" value="1"/>
</dbReference>
<reference evidence="2 3" key="1">
    <citation type="submission" date="2022-11" db="EMBL/GenBank/DDBJ databases">
        <title>Minimal conservation of predation-associated metabolite biosynthetic gene clusters underscores biosynthetic potential of Myxococcota including descriptions for ten novel species: Archangium lansinium sp. nov., Myxococcus landrumus sp. nov., Nannocystis bai.</title>
        <authorList>
            <person name="Ahearne A."/>
            <person name="Stevens C."/>
            <person name="Dowd S."/>
        </authorList>
    </citation>
    <scope>NUCLEOTIDE SEQUENCE [LARGE SCALE GENOMIC DNA]</scope>
    <source>
        <strain evidence="2 3">BB15-2</strain>
    </source>
</reference>
<gene>
    <name evidence="2" type="ORF">POL25_10220</name>
</gene>
<evidence type="ECO:0000313" key="3">
    <source>
        <dbReference type="Proteomes" id="UP001221686"/>
    </source>
</evidence>
<evidence type="ECO:0000313" key="2">
    <source>
        <dbReference type="EMBL" id="MDC0717268.1"/>
    </source>
</evidence>
<dbReference type="EMBL" id="JAQNDL010000001">
    <property type="protein sequence ID" value="MDC0717268.1"/>
    <property type="molecule type" value="Genomic_DNA"/>
</dbReference>
<proteinExistence type="predicted"/>
<organism evidence="2 3">
    <name type="scientific">Nannocystis bainbridge</name>
    <dbReference type="NCBI Taxonomy" id="2995303"/>
    <lineage>
        <taxon>Bacteria</taxon>
        <taxon>Pseudomonadati</taxon>
        <taxon>Myxococcota</taxon>
        <taxon>Polyangia</taxon>
        <taxon>Nannocystales</taxon>
        <taxon>Nannocystaceae</taxon>
        <taxon>Nannocystis</taxon>
    </lineage>
</organism>
<sequence length="195" mass="21660">MRLLHRTPSMPQFKLRSRHLLALSLAALAPACDPEEALEEMVVSSVRRPCVGLEPMLCLRYAEDGGELKSHYSGIQDFTHRWGVETRLRYHVEAVEKPDADAPSEHWIADEIVSEAQDPVGTRYDFNFHESAPDSGWFVASGERLRMIDTEVDCAPALCAEVLSRLAASTPFAAGFELTADEAVPLRLVSLQDIP</sequence>